<dbReference type="Proteomes" id="UP000828390">
    <property type="component" value="Unassembled WGS sequence"/>
</dbReference>
<reference evidence="2" key="1">
    <citation type="journal article" date="2019" name="bioRxiv">
        <title>The Genome of the Zebra Mussel, Dreissena polymorpha: A Resource for Invasive Species Research.</title>
        <authorList>
            <person name="McCartney M.A."/>
            <person name="Auch B."/>
            <person name="Kono T."/>
            <person name="Mallez S."/>
            <person name="Zhang Y."/>
            <person name="Obille A."/>
            <person name="Becker A."/>
            <person name="Abrahante J.E."/>
            <person name="Garbe J."/>
            <person name="Badalamenti J.P."/>
            <person name="Herman A."/>
            <person name="Mangelson H."/>
            <person name="Liachko I."/>
            <person name="Sullivan S."/>
            <person name="Sone E.D."/>
            <person name="Koren S."/>
            <person name="Silverstein K.A.T."/>
            <person name="Beckman K.B."/>
            <person name="Gohl D.M."/>
        </authorList>
    </citation>
    <scope>NUCLEOTIDE SEQUENCE</scope>
    <source>
        <strain evidence="2">Duluth1</strain>
        <tissue evidence="2">Whole animal</tissue>
    </source>
</reference>
<dbReference type="EMBL" id="JAIWYP010000006">
    <property type="protein sequence ID" value="KAH3815094.1"/>
    <property type="molecule type" value="Genomic_DNA"/>
</dbReference>
<evidence type="ECO:0000313" key="3">
    <source>
        <dbReference type="Proteomes" id="UP000828390"/>
    </source>
</evidence>
<gene>
    <name evidence="2" type="ORF">DPMN_143613</name>
</gene>
<comment type="caution">
    <text evidence="2">The sequence shown here is derived from an EMBL/GenBank/DDBJ whole genome shotgun (WGS) entry which is preliminary data.</text>
</comment>
<proteinExistence type="predicted"/>
<keyword evidence="3" id="KW-1185">Reference proteome</keyword>
<protein>
    <submittedName>
        <fullName evidence="2">Uncharacterized protein</fullName>
    </submittedName>
</protein>
<sequence>MTKVKGLNVNLRPNIPSPPIPNGKSMRKNDQFAHSRMHGKLEGPGLFILSQTLTNPMGK</sequence>
<dbReference type="AlphaFoldDB" id="A0A9D4GDD3"/>
<name>A0A9D4GDD3_DREPO</name>
<organism evidence="2 3">
    <name type="scientific">Dreissena polymorpha</name>
    <name type="common">Zebra mussel</name>
    <name type="synonym">Mytilus polymorpha</name>
    <dbReference type="NCBI Taxonomy" id="45954"/>
    <lineage>
        <taxon>Eukaryota</taxon>
        <taxon>Metazoa</taxon>
        <taxon>Spiralia</taxon>
        <taxon>Lophotrochozoa</taxon>
        <taxon>Mollusca</taxon>
        <taxon>Bivalvia</taxon>
        <taxon>Autobranchia</taxon>
        <taxon>Heteroconchia</taxon>
        <taxon>Euheterodonta</taxon>
        <taxon>Imparidentia</taxon>
        <taxon>Neoheterodontei</taxon>
        <taxon>Myida</taxon>
        <taxon>Dreissenoidea</taxon>
        <taxon>Dreissenidae</taxon>
        <taxon>Dreissena</taxon>
    </lineage>
</organism>
<evidence type="ECO:0000313" key="2">
    <source>
        <dbReference type="EMBL" id="KAH3815094.1"/>
    </source>
</evidence>
<evidence type="ECO:0000256" key="1">
    <source>
        <dbReference type="SAM" id="MobiDB-lite"/>
    </source>
</evidence>
<reference evidence="2" key="2">
    <citation type="submission" date="2020-11" db="EMBL/GenBank/DDBJ databases">
        <authorList>
            <person name="McCartney M.A."/>
            <person name="Auch B."/>
            <person name="Kono T."/>
            <person name="Mallez S."/>
            <person name="Becker A."/>
            <person name="Gohl D.M."/>
            <person name="Silverstein K.A.T."/>
            <person name="Koren S."/>
            <person name="Bechman K.B."/>
            <person name="Herman A."/>
            <person name="Abrahante J.E."/>
            <person name="Garbe J."/>
        </authorList>
    </citation>
    <scope>NUCLEOTIDE SEQUENCE</scope>
    <source>
        <strain evidence="2">Duluth1</strain>
        <tissue evidence="2">Whole animal</tissue>
    </source>
</reference>
<accession>A0A9D4GDD3</accession>
<feature type="region of interest" description="Disordered" evidence="1">
    <location>
        <begin position="1"/>
        <end position="28"/>
    </location>
</feature>